<dbReference type="WBParaSite" id="ES5_v2.g9763.t1">
    <property type="protein sequence ID" value="ES5_v2.g9763.t1"/>
    <property type="gene ID" value="ES5_v2.g9763"/>
</dbReference>
<organism evidence="1 2">
    <name type="scientific">Panagrolaimus sp. ES5</name>
    <dbReference type="NCBI Taxonomy" id="591445"/>
    <lineage>
        <taxon>Eukaryota</taxon>
        <taxon>Metazoa</taxon>
        <taxon>Ecdysozoa</taxon>
        <taxon>Nematoda</taxon>
        <taxon>Chromadorea</taxon>
        <taxon>Rhabditida</taxon>
        <taxon>Tylenchina</taxon>
        <taxon>Panagrolaimomorpha</taxon>
        <taxon>Panagrolaimoidea</taxon>
        <taxon>Panagrolaimidae</taxon>
        <taxon>Panagrolaimus</taxon>
    </lineage>
</organism>
<name>A0AC34GXX5_9BILA</name>
<reference evidence="2" key="1">
    <citation type="submission" date="2022-11" db="UniProtKB">
        <authorList>
            <consortium name="WormBaseParasite"/>
        </authorList>
    </citation>
    <scope>IDENTIFICATION</scope>
</reference>
<sequence length="97" mass="10846">MIPASVLSIDATKSKIFSICEIRPYLFIAGYGALSHQKIKDLGITHAIDVTNNSNNQRFIGVKYFDVKIDDNEKADIKKHFIEASAFIQKAKESVSE</sequence>
<protein>
    <submittedName>
        <fullName evidence="2">Dual specificity phosphatase catalytic domain-containing protein</fullName>
    </submittedName>
</protein>
<evidence type="ECO:0000313" key="1">
    <source>
        <dbReference type="Proteomes" id="UP000887579"/>
    </source>
</evidence>
<accession>A0AC34GXX5</accession>
<evidence type="ECO:0000313" key="2">
    <source>
        <dbReference type="WBParaSite" id="ES5_v2.g9763.t1"/>
    </source>
</evidence>
<dbReference type="Proteomes" id="UP000887579">
    <property type="component" value="Unplaced"/>
</dbReference>
<proteinExistence type="predicted"/>